<dbReference type="AlphaFoldDB" id="A0AAU9IKT2"/>
<dbReference type="InterPro" id="IPR023393">
    <property type="entry name" value="START-like_dom_sf"/>
</dbReference>
<dbReference type="PANTHER" id="PTHR34560:SF1">
    <property type="entry name" value="START DOMAIN-CONTAINING PROTEIN"/>
    <property type="match status" value="1"/>
</dbReference>
<name>A0AAU9IKT2_9CILI</name>
<dbReference type="PANTHER" id="PTHR34560">
    <property type="entry name" value="POLYKETIDE CYCLASE/DEHYDRASE/LIPID TRANSPORT SUPERFAMILY PROTEIN"/>
    <property type="match status" value="1"/>
</dbReference>
<evidence type="ECO:0000313" key="1">
    <source>
        <dbReference type="EMBL" id="CAG9315410.1"/>
    </source>
</evidence>
<dbReference type="Proteomes" id="UP001162131">
    <property type="component" value="Unassembled WGS sequence"/>
</dbReference>
<comment type="caution">
    <text evidence="1">The sequence shown here is derived from an EMBL/GenBank/DDBJ whole genome shotgun (WGS) entry which is preliminary data.</text>
</comment>
<keyword evidence="2" id="KW-1185">Reference proteome</keyword>
<dbReference type="SUPFAM" id="SSF55961">
    <property type="entry name" value="Bet v1-like"/>
    <property type="match status" value="1"/>
</dbReference>
<proteinExistence type="predicted"/>
<evidence type="ECO:0000313" key="2">
    <source>
        <dbReference type="Proteomes" id="UP001162131"/>
    </source>
</evidence>
<sequence>MGDVLLRHFASQIAEGINHYWYGREKEAKRILLDAEKELEDEIGIEKVKDILDQLDPWMIQWKDIINPPPDDKLILISQAPKLELMQIREVLDESIICDETLQSEIEIELEKDDSLPEISNKATIESVLNLYYEDRIQCAYFELNKLINESKIDLRNSPKLLEIQNDYNAIRKIYKELEDTEGWITDHDGAIKISHKLVPGTPTCSIMSETTFDLPVFNLLTLMYETDLYPLWIPFCKKTTLVKKIARSRKVILQYYNVAGIAKRETCLYGYGADLLKSDGCIMIVSNSCDKEDEFKGVKLPPKGKVTRAIVNFFGCVIRPINRNRTYIKLVSNFDPVLKYLPYRILNYFSRKLAKGMVKRVKKYASRFEGSQWQENMSLPENRDFYEFLSDVLESFYQSKGL</sequence>
<gene>
    <name evidence="1" type="ORF">BSTOLATCC_MIC13183</name>
</gene>
<protein>
    <recommendedName>
        <fullName evidence="3">START domain-containing protein</fullName>
    </recommendedName>
</protein>
<dbReference type="EMBL" id="CAJZBQ010000013">
    <property type="protein sequence ID" value="CAG9315410.1"/>
    <property type="molecule type" value="Genomic_DNA"/>
</dbReference>
<organism evidence="1 2">
    <name type="scientific">Blepharisma stoltei</name>
    <dbReference type="NCBI Taxonomy" id="1481888"/>
    <lineage>
        <taxon>Eukaryota</taxon>
        <taxon>Sar</taxon>
        <taxon>Alveolata</taxon>
        <taxon>Ciliophora</taxon>
        <taxon>Postciliodesmatophora</taxon>
        <taxon>Heterotrichea</taxon>
        <taxon>Heterotrichida</taxon>
        <taxon>Blepharismidae</taxon>
        <taxon>Blepharisma</taxon>
    </lineage>
</organism>
<reference evidence="1" key="1">
    <citation type="submission" date="2021-09" db="EMBL/GenBank/DDBJ databases">
        <authorList>
            <consortium name="AG Swart"/>
            <person name="Singh M."/>
            <person name="Singh A."/>
            <person name="Seah K."/>
            <person name="Emmerich C."/>
        </authorList>
    </citation>
    <scope>NUCLEOTIDE SEQUENCE</scope>
    <source>
        <strain evidence="1">ATCC30299</strain>
    </source>
</reference>
<accession>A0AAU9IKT2</accession>
<evidence type="ECO:0008006" key="3">
    <source>
        <dbReference type="Google" id="ProtNLM"/>
    </source>
</evidence>
<dbReference type="Gene3D" id="3.30.530.20">
    <property type="match status" value="1"/>
</dbReference>